<evidence type="ECO:0000259" key="1">
    <source>
        <dbReference type="Pfam" id="PF22917"/>
    </source>
</evidence>
<dbReference type="Proteomes" id="UP000316270">
    <property type="component" value="Chromosome 4"/>
</dbReference>
<dbReference type="EMBL" id="CP042188">
    <property type="protein sequence ID" value="QDS70186.1"/>
    <property type="molecule type" value="Genomic_DNA"/>
</dbReference>
<dbReference type="STRING" id="50376.A0A517L3H9"/>
<dbReference type="InterPro" id="IPR055222">
    <property type="entry name" value="PRISE-like_Rossmann-fold"/>
</dbReference>
<reference evidence="2 3" key="1">
    <citation type="submission" date="2019-07" db="EMBL/GenBank/DDBJ databases">
        <title>Finished genome of Venturia effusa.</title>
        <authorList>
            <person name="Young C.A."/>
            <person name="Cox M.P."/>
            <person name="Ganley A.R.D."/>
            <person name="David W.J."/>
        </authorList>
    </citation>
    <scope>NUCLEOTIDE SEQUENCE [LARGE SCALE GENOMIC DNA]</scope>
    <source>
        <strain evidence="3">albino</strain>
    </source>
</reference>
<proteinExistence type="predicted"/>
<dbReference type="PANTHER" id="PTHR32487">
    <property type="entry name" value="3-OXO-DELTA(4,5)-STEROID 5-BETA-REDUCTASE"/>
    <property type="match status" value="1"/>
</dbReference>
<keyword evidence="3" id="KW-1185">Reference proteome</keyword>
<dbReference type="PANTHER" id="PTHR32487:SF8">
    <property type="entry name" value="NAD-DEPENDENT EPIMERASE_DEHYDRATASE DOMAIN-CONTAINING PROTEIN"/>
    <property type="match status" value="1"/>
</dbReference>
<dbReference type="Pfam" id="PF22917">
    <property type="entry name" value="PRISE"/>
    <property type="match status" value="1"/>
</dbReference>
<dbReference type="SUPFAM" id="SSF51735">
    <property type="entry name" value="NAD(P)-binding Rossmann-fold domains"/>
    <property type="match status" value="1"/>
</dbReference>
<dbReference type="Gene3D" id="3.40.50.720">
    <property type="entry name" value="NAD(P)-binding Rossmann-like Domain"/>
    <property type="match status" value="1"/>
</dbReference>
<accession>A0A517L3H9</accession>
<name>A0A517L3H9_9PEZI</name>
<dbReference type="CDD" id="cd08948">
    <property type="entry name" value="5beta-POR_like_SDR_a"/>
    <property type="match status" value="1"/>
</dbReference>
<gene>
    <name evidence="2" type="ORF">FKW77_006431</name>
</gene>
<sequence length="398" mass="44618">MTGKVALVFGASGVTGWSVVNEILTDYPKKGVWDKVHALTNRPLSQQDSHWPNDPRLNIVSGIDLLKGSQEDLEKEMRDKIQGIEKVTHVYYLAYKASTDSTQELKDAVAMFKRSTTAIDTLSPTLEFLVLQTGAKMYGCHLLATDASYGGTPGIHTPLAESMPRIKAPYHDGLFYHPQLDWLSAFAKTKTWNWCDTRPDIIIGFVPNQNFYSLGTSLAVYLSLFRAINGKGASCPYPGTQKAYTAQSIDSSADMIARQSLHLSLTLPPHIKGEGYNVADATYASTWETKWPALCSYFGLEGIPPPSEDPPEVRRYIKENFAVWEGLEREYGLVTGRADSAMTFVGFEYFLLTQFDFDRQYDMTKMYATGFEEERTPLEAWSVVFDRMRAAKMIPPAF</sequence>
<feature type="domain" description="PRISE-like Rossmann-fold" evidence="1">
    <location>
        <begin position="6"/>
        <end position="395"/>
    </location>
</feature>
<dbReference type="InterPro" id="IPR036291">
    <property type="entry name" value="NAD(P)-bd_dom_sf"/>
</dbReference>
<protein>
    <recommendedName>
        <fullName evidence="1">PRISE-like Rossmann-fold domain-containing protein</fullName>
    </recommendedName>
</protein>
<evidence type="ECO:0000313" key="3">
    <source>
        <dbReference type="Proteomes" id="UP000316270"/>
    </source>
</evidence>
<dbReference type="AlphaFoldDB" id="A0A517L3H9"/>
<organism evidence="2 3">
    <name type="scientific">Venturia effusa</name>
    <dbReference type="NCBI Taxonomy" id="50376"/>
    <lineage>
        <taxon>Eukaryota</taxon>
        <taxon>Fungi</taxon>
        <taxon>Dikarya</taxon>
        <taxon>Ascomycota</taxon>
        <taxon>Pezizomycotina</taxon>
        <taxon>Dothideomycetes</taxon>
        <taxon>Pleosporomycetidae</taxon>
        <taxon>Venturiales</taxon>
        <taxon>Venturiaceae</taxon>
        <taxon>Venturia</taxon>
    </lineage>
</organism>
<dbReference type="OrthoDB" id="1731983at2759"/>
<evidence type="ECO:0000313" key="2">
    <source>
        <dbReference type="EMBL" id="QDS70186.1"/>
    </source>
</evidence>